<feature type="coiled-coil region" evidence="5">
    <location>
        <begin position="176"/>
        <end position="207"/>
    </location>
</feature>
<name>B1WVX6_CROS5</name>
<dbReference type="STRING" id="43989.cce_2961"/>
<dbReference type="HOGENOM" id="CLU_016838_1_0_3"/>
<evidence type="ECO:0000256" key="4">
    <source>
        <dbReference type="RuleBase" id="RU003512"/>
    </source>
</evidence>
<dbReference type="GO" id="GO:0030001">
    <property type="term" value="P:metal ion transport"/>
    <property type="evidence" value="ECO:0007669"/>
    <property type="project" value="InterPro"/>
</dbReference>
<proteinExistence type="inferred from homology"/>
<dbReference type="PANTHER" id="PTHR42953:SF3">
    <property type="entry name" value="HIGH-AFFINITY ZINC UPTAKE SYSTEM PROTEIN ZNUA"/>
    <property type="match status" value="1"/>
</dbReference>
<keyword evidence="5" id="KW-0175">Coiled coil</keyword>
<evidence type="ECO:0000313" key="8">
    <source>
        <dbReference type="Proteomes" id="UP000001203"/>
    </source>
</evidence>
<evidence type="ECO:0000256" key="5">
    <source>
        <dbReference type="SAM" id="Coils"/>
    </source>
</evidence>
<dbReference type="Proteomes" id="UP000001203">
    <property type="component" value="Chromosome circular"/>
</dbReference>
<sequence length="310" mass="34962">MTTILGMNSITGCSSSNPVDSGINKSDNQEQSNSQDQLDITVSIIPQKYFVKKIGGDLVRVNVMVEQGVLPHTYEPKPQQLQALSEAEAYIGIGIPFETAWMDRIKEANPKMLMVDSTQGIDRLTMIAHDHHEEEDHGHHEEETTLDPHVWLSPRLVKIQAQKIYETLVKLDPKHQETYQTNLNSFLQEIEELDHQVRNNLANLKQRKFIVFHPAWGYFAEEYNLTQVPIEVGGQEPSASELGDLIKEAKKENIKVIFAQPELSSQAAKTIAKEINGEVLLISPTAADWSNNLLEVSQTFAKVLKEENNQ</sequence>
<dbReference type="PRINTS" id="PR00690">
    <property type="entry name" value="ADHESNFAMILY"/>
</dbReference>
<evidence type="ECO:0000256" key="1">
    <source>
        <dbReference type="ARBA" id="ARBA00011028"/>
    </source>
</evidence>
<dbReference type="InterPro" id="IPR050492">
    <property type="entry name" value="Bact_metal-bind_prot9"/>
</dbReference>
<keyword evidence="3" id="KW-0732">Signal</keyword>
<dbReference type="InterPro" id="IPR006127">
    <property type="entry name" value="ZnuA-like"/>
</dbReference>
<dbReference type="AlphaFoldDB" id="B1WVX6"/>
<feature type="compositionally biased region" description="Low complexity" evidence="6">
    <location>
        <begin position="24"/>
        <end position="35"/>
    </location>
</feature>
<dbReference type="InterPro" id="IPR006128">
    <property type="entry name" value="Lipoprotein_PsaA-like"/>
</dbReference>
<feature type="region of interest" description="Disordered" evidence="6">
    <location>
        <begin position="1"/>
        <end position="35"/>
    </location>
</feature>
<dbReference type="KEGG" id="cyt:cce_2961"/>
<dbReference type="GO" id="GO:0046872">
    <property type="term" value="F:metal ion binding"/>
    <property type="evidence" value="ECO:0007669"/>
    <property type="project" value="InterPro"/>
</dbReference>
<evidence type="ECO:0000256" key="6">
    <source>
        <dbReference type="SAM" id="MobiDB-lite"/>
    </source>
</evidence>
<evidence type="ECO:0000313" key="7">
    <source>
        <dbReference type="EMBL" id="ACB52309.1"/>
    </source>
</evidence>
<dbReference type="Pfam" id="PF01297">
    <property type="entry name" value="ZnuA"/>
    <property type="match status" value="1"/>
</dbReference>
<protein>
    <submittedName>
        <fullName evidence="7">Zinc ABC transporter, periplasmic binding protein</fullName>
    </submittedName>
</protein>
<keyword evidence="2 4" id="KW-0813">Transport</keyword>
<dbReference type="Gene3D" id="3.40.50.1980">
    <property type="entry name" value="Nitrogenase molybdenum iron protein domain"/>
    <property type="match status" value="2"/>
</dbReference>
<evidence type="ECO:0000256" key="2">
    <source>
        <dbReference type="ARBA" id="ARBA00022448"/>
    </source>
</evidence>
<feature type="compositionally biased region" description="Polar residues" evidence="6">
    <location>
        <begin position="1"/>
        <end position="19"/>
    </location>
</feature>
<reference evidence="7 8" key="1">
    <citation type="journal article" date="2008" name="Proc. Natl. Acad. Sci. U.S.A.">
        <title>The genome of Cyanothece 51142, a unicellular diazotrophic cyanobacterium important in the marine nitrogen cycle.</title>
        <authorList>
            <person name="Welsh E.A."/>
            <person name="Liberton M."/>
            <person name="Stoeckel J."/>
            <person name="Loh T."/>
            <person name="Elvitigala T."/>
            <person name="Wang C."/>
            <person name="Wollam A."/>
            <person name="Fulton R.S."/>
            <person name="Clifton S.W."/>
            <person name="Jacobs J.M."/>
            <person name="Aurora R."/>
            <person name="Ghosh B.K."/>
            <person name="Sherman L.A."/>
            <person name="Smith R.D."/>
            <person name="Wilson R.K."/>
            <person name="Pakrasi H.B."/>
        </authorList>
    </citation>
    <scope>NUCLEOTIDE SEQUENCE [LARGE SCALE GENOMIC DNA]</scope>
    <source>
        <strain evidence="8">ATCC 51142 / BH68</strain>
    </source>
</reference>
<dbReference type="SUPFAM" id="SSF53807">
    <property type="entry name" value="Helical backbone' metal receptor"/>
    <property type="match status" value="1"/>
</dbReference>
<evidence type="ECO:0000256" key="3">
    <source>
        <dbReference type="ARBA" id="ARBA00022729"/>
    </source>
</evidence>
<accession>B1WVX6</accession>
<keyword evidence="8" id="KW-1185">Reference proteome</keyword>
<dbReference type="eggNOG" id="COG0803">
    <property type="taxonomic scope" value="Bacteria"/>
</dbReference>
<dbReference type="EMBL" id="CP000806">
    <property type="protein sequence ID" value="ACB52309.1"/>
    <property type="molecule type" value="Genomic_DNA"/>
</dbReference>
<organism evidence="7 8">
    <name type="scientific">Crocosphaera subtropica (strain ATCC 51142 / BH68)</name>
    <name type="common">Cyanothece sp. (strain ATCC 51142)</name>
    <dbReference type="NCBI Taxonomy" id="43989"/>
    <lineage>
        <taxon>Bacteria</taxon>
        <taxon>Bacillati</taxon>
        <taxon>Cyanobacteriota</taxon>
        <taxon>Cyanophyceae</taxon>
        <taxon>Oscillatoriophycideae</taxon>
        <taxon>Chroococcales</taxon>
        <taxon>Aphanothecaceae</taxon>
        <taxon>Crocosphaera</taxon>
        <taxon>Crocosphaera subtropica</taxon>
    </lineage>
</organism>
<gene>
    <name evidence="7" type="primary">znuC</name>
    <name evidence="7" type="ordered locus">cce_2961</name>
</gene>
<dbReference type="PANTHER" id="PTHR42953">
    <property type="entry name" value="HIGH-AFFINITY ZINC UPTAKE SYSTEM PROTEIN ZNUA-RELATED"/>
    <property type="match status" value="1"/>
</dbReference>
<dbReference type="GO" id="GO:0007155">
    <property type="term" value="P:cell adhesion"/>
    <property type="evidence" value="ECO:0007669"/>
    <property type="project" value="InterPro"/>
</dbReference>
<comment type="similarity">
    <text evidence="1 4">Belongs to the bacterial solute-binding protein 9 family.</text>
</comment>